<evidence type="ECO:0000313" key="2">
    <source>
        <dbReference type="EMBL" id="KAK9011625.1"/>
    </source>
</evidence>
<accession>A0ABR2RF95</accession>
<comment type="caution">
    <text evidence="2">The sequence shown here is derived from an EMBL/GenBank/DDBJ whole genome shotgun (WGS) entry which is preliminary data.</text>
</comment>
<sequence>MDRERKESKTTTKMEGKDRMENRDNARCETVSGESKEEDRKGEFNWKDSDVCKRIKGTTMKEERRTECKVKVDSCESSSSSSESQHDKAAEPESESHRGKEEDELNAVVLGNLNNHDNSCDIVELNSRLEESEMKGINAKNNKINQHILSREEDITASIQRFDGVESKVFVADNWQKVESVKSKVTKRIVEEKRELSPVGVSQRAWDDLCDMGLGLQMKSTGKNKDKGISSRATAVENKENVGLILGEMRKSLLRKGLVSRFFFFITKAIALVRAKASKEDSFEHIEFWWERSLIFFIVEDKYCVEGSSQWKDSARSYLVAWVLGGAMGCGGFLRTNEVQCSGLDFVELLVLKMVADCL</sequence>
<feature type="compositionally biased region" description="Basic and acidic residues" evidence="1">
    <location>
        <begin position="84"/>
        <end position="101"/>
    </location>
</feature>
<gene>
    <name evidence="2" type="ORF">V6N11_044471</name>
</gene>
<feature type="region of interest" description="Disordered" evidence="1">
    <location>
        <begin position="55"/>
        <end position="102"/>
    </location>
</feature>
<dbReference type="EMBL" id="JBBPBN010000023">
    <property type="protein sequence ID" value="KAK9011625.1"/>
    <property type="molecule type" value="Genomic_DNA"/>
</dbReference>
<dbReference type="Proteomes" id="UP001396334">
    <property type="component" value="Unassembled WGS sequence"/>
</dbReference>
<feature type="compositionally biased region" description="Basic and acidic residues" evidence="1">
    <location>
        <begin position="55"/>
        <end position="74"/>
    </location>
</feature>
<evidence type="ECO:0000313" key="3">
    <source>
        <dbReference type="Proteomes" id="UP001396334"/>
    </source>
</evidence>
<feature type="compositionally biased region" description="Basic and acidic residues" evidence="1">
    <location>
        <begin position="34"/>
        <end position="43"/>
    </location>
</feature>
<feature type="region of interest" description="Disordered" evidence="1">
    <location>
        <begin position="1"/>
        <end position="43"/>
    </location>
</feature>
<proteinExistence type="predicted"/>
<protein>
    <submittedName>
        <fullName evidence="2">Uncharacterized protein</fullName>
    </submittedName>
</protein>
<reference evidence="2 3" key="1">
    <citation type="journal article" date="2024" name="G3 (Bethesda)">
        <title>Genome assembly of Hibiscus sabdariffa L. provides insights into metabolisms of medicinal natural products.</title>
        <authorList>
            <person name="Kim T."/>
        </authorList>
    </citation>
    <scope>NUCLEOTIDE SEQUENCE [LARGE SCALE GENOMIC DNA]</scope>
    <source>
        <strain evidence="2">TK-2024</strain>
        <tissue evidence="2">Old leaves</tissue>
    </source>
</reference>
<organism evidence="2 3">
    <name type="scientific">Hibiscus sabdariffa</name>
    <name type="common">roselle</name>
    <dbReference type="NCBI Taxonomy" id="183260"/>
    <lineage>
        <taxon>Eukaryota</taxon>
        <taxon>Viridiplantae</taxon>
        <taxon>Streptophyta</taxon>
        <taxon>Embryophyta</taxon>
        <taxon>Tracheophyta</taxon>
        <taxon>Spermatophyta</taxon>
        <taxon>Magnoliopsida</taxon>
        <taxon>eudicotyledons</taxon>
        <taxon>Gunneridae</taxon>
        <taxon>Pentapetalae</taxon>
        <taxon>rosids</taxon>
        <taxon>malvids</taxon>
        <taxon>Malvales</taxon>
        <taxon>Malvaceae</taxon>
        <taxon>Malvoideae</taxon>
        <taxon>Hibiscus</taxon>
    </lineage>
</organism>
<feature type="compositionally biased region" description="Basic and acidic residues" evidence="1">
    <location>
        <begin position="1"/>
        <end position="27"/>
    </location>
</feature>
<keyword evidence="3" id="KW-1185">Reference proteome</keyword>
<evidence type="ECO:0000256" key="1">
    <source>
        <dbReference type="SAM" id="MobiDB-lite"/>
    </source>
</evidence>
<name>A0ABR2RF95_9ROSI</name>